<keyword evidence="7 13" id="KW-1133">Transmembrane helix</keyword>
<dbReference type="Gene3D" id="1.20.58.420">
    <property type="entry name" value="AHSP"/>
    <property type="match status" value="1"/>
</dbReference>
<feature type="compositionally biased region" description="Basic and acidic residues" evidence="12">
    <location>
        <begin position="1"/>
        <end position="16"/>
    </location>
</feature>
<evidence type="ECO:0000256" key="12">
    <source>
        <dbReference type="SAM" id="MobiDB-lite"/>
    </source>
</evidence>
<evidence type="ECO:0000256" key="11">
    <source>
        <dbReference type="PROSITE-ProRule" id="PRU01052"/>
    </source>
</evidence>
<evidence type="ECO:0000256" key="7">
    <source>
        <dbReference type="ARBA" id="ARBA00022989"/>
    </source>
</evidence>
<keyword evidence="2 13" id="KW-0812">Transmembrane</keyword>
<dbReference type="SUPFAM" id="SSF48340">
    <property type="entry name" value="Interferon-induced guanylate-binding protein 1 (GBP1), C-terminal domain"/>
    <property type="match status" value="1"/>
</dbReference>
<dbReference type="AlphaFoldDB" id="A0A8C0DHY4"/>
<keyword evidence="4" id="KW-0378">Hydrolase</keyword>
<accession>A0A8C0DHY4</accession>
<keyword evidence="5" id="KW-0256">Endoplasmic reticulum</keyword>
<comment type="subcellular location">
    <subcellularLocation>
        <location evidence="1">Endoplasmic reticulum membrane</location>
        <topology evidence="1">Multi-pass membrane protein</topology>
    </subcellularLocation>
</comment>
<feature type="compositionally biased region" description="Polar residues" evidence="12">
    <location>
        <begin position="25"/>
        <end position="37"/>
    </location>
</feature>
<dbReference type="InterPro" id="IPR027417">
    <property type="entry name" value="P-loop_NTPase"/>
</dbReference>
<evidence type="ECO:0000256" key="8">
    <source>
        <dbReference type="ARBA" id="ARBA00023134"/>
    </source>
</evidence>
<evidence type="ECO:0000256" key="2">
    <source>
        <dbReference type="ARBA" id="ARBA00022692"/>
    </source>
</evidence>
<dbReference type="GO" id="GO:0005525">
    <property type="term" value="F:GTP binding"/>
    <property type="evidence" value="ECO:0007669"/>
    <property type="project" value="UniProtKB-KW"/>
</dbReference>
<dbReference type="InterPro" id="IPR003191">
    <property type="entry name" value="Guanylate-bd/ATL_C"/>
</dbReference>
<feature type="transmembrane region" description="Helical" evidence="13">
    <location>
        <begin position="500"/>
        <end position="521"/>
    </location>
</feature>
<dbReference type="PANTHER" id="PTHR10751">
    <property type="entry name" value="GUANYLATE BINDING PROTEIN"/>
    <property type="match status" value="1"/>
</dbReference>
<evidence type="ECO:0000259" key="14">
    <source>
        <dbReference type="PROSITE" id="PS51715"/>
    </source>
</evidence>
<keyword evidence="8" id="KW-0342">GTP-binding</keyword>
<comment type="catalytic activity">
    <reaction evidence="10">
        <text>GTP + H2O = GDP + phosphate + H(+)</text>
        <dbReference type="Rhea" id="RHEA:19669"/>
        <dbReference type="ChEBI" id="CHEBI:15377"/>
        <dbReference type="ChEBI" id="CHEBI:15378"/>
        <dbReference type="ChEBI" id="CHEBI:37565"/>
        <dbReference type="ChEBI" id="CHEBI:43474"/>
        <dbReference type="ChEBI" id="CHEBI:58189"/>
    </reaction>
    <physiologicalReaction direction="left-to-right" evidence="10">
        <dbReference type="Rhea" id="RHEA:19670"/>
    </physiologicalReaction>
</comment>
<dbReference type="SUPFAM" id="SSF52540">
    <property type="entry name" value="P-loop containing nucleoside triphosphate hydrolases"/>
    <property type="match status" value="1"/>
</dbReference>
<dbReference type="InterPro" id="IPR030386">
    <property type="entry name" value="G_GB1_RHD3_dom"/>
</dbReference>
<evidence type="ECO:0000256" key="1">
    <source>
        <dbReference type="ARBA" id="ARBA00004477"/>
    </source>
</evidence>
<protein>
    <submittedName>
        <fullName evidence="15">Atlastin GTPase 2</fullName>
    </submittedName>
</protein>
<evidence type="ECO:0000256" key="10">
    <source>
        <dbReference type="ARBA" id="ARBA00049117"/>
    </source>
</evidence>
<dbReference type="Pfam" id="PF02841">
    <property type="entry name" value="GBP_C"/>
    <property type="match status" value="1"/>
</dbReference>
<evidence type="ECO:0000256" key="4">
    <source>
        <dbReference type="ARBA" id="ARBA00022801"/>
    </source>
</evidence>
<proteinExistence type="inferred from homology"/>
<evidence type="ECO:0000256" key="3">
    <source>
        <dbReference type="ARBA" id="ARBA00022741"/>
    </source>
</evidence>
<dbReference type="GO" id="GO:0003924">
    <property type="term" value="F:GTPase activity"/>
    <property type="evidence" value="ECO:0007669"/>
    <property type="project" value="InterPro"/>
</dbReference>
<dbReference type="InterPro" id="IPR015894">
    <property type="entry name" value="Guanylate-bd_N"/>
</dbReference>
<dbReference type="GeneTree" id="ENSGT00940000155710"/>
<comment type="similarity">
    <text evidence="11">Belongs to the TRAFAC class dynamin-like GTPase superfamily. GB1/RHD3 GTPase family.</text>
</comment>
<dbReference type="Pfam" id="PF02263">
    <property type="entry name" value="GBP"/>
    <property type="match status" value="1"/>
</dbReference>
<gene>
    <name evidence="15" type="primary">ATL2</name>
</gene>
<dbReference type="FunFam" id="3.40.50.300:FF:000314">
    <property type="entry name" value="Atlastin-2 isoform 2"/>
    <property type="match status" value="1"/>
</dbReference>
<dbReference type="PROSITE" id="PS51715">
    <property type="entry name" value="G_GB1_RHD3"/>
    <property type="match status" value="1"/>
</dbReference>
<keyword evidence="3" id="KW-0547">Nucleotide-binding</keyword>
<evidence type="ECO:0000256" key="6">
    <source>
        <dbReference type="ARBA" id="ARBA00022842"/>
    </source>
</evidence>
<sequence length="579" mass="66230">MAEGDEAARRQQSHEGLRRRRRTSDPNTGVNHVSSTTLLGENYEDDDLVNSDEVMKKPCPVQIVLAHEDDHNFELDEEALEQILLQEHIRDLNIVVVSVAGAFRKGKSFLLDFMLRYMYNKDSQSWIGGNNEPLTGFTWRGGCERETTGIQVWNEVFVIDRPNGTKVAVLLMDTQGAFDSQSTIKDCATVFALSTMTSSVQVYNLSQNIQEDDLQHLQLFTEYGRLAMEEIYQKPFQTLMFLIRDWSYPYEHSYGLEGGKQFLEKRLQVKQNQHEELQNVRKHIHNCFSNLGCFLLPHPGLKVATNPSFDGRLKDIDEEFKRELRNLVPLLLAPENLVEKEISGSKVTCRDLVEYFKAYIKIYQGEELPHPKSMLQATAEANNLAAVAGAREIYCKSMEQVCGGDKPYIAPSDLERRHLDLKEVAIKQFRSVKKMGGDEFCRRYQDQLEAEIEETYANFIKHNDGKNIFYAARTPATLFAVMFAMYIISGLTGFVGLNSIAVLCNLVMGLALTSLCTWAYVKYSGEFREIGTMIDQIAETLWEQVFSKLFEVTRRRMVHRALSSAQRQRLSSNNNKKKN</sequence>
<keyword evidence="9 13" id="KW-0472">Membrane</keyword>
<feature type="transmembrane region" description="Helical" evidence="13">
    <location>
        <begin position="468"/>
        <end position="488"/>
    </location>
</feature>
<evidence type="ECO:0000256" key="5">
    <source>
        <dbReference type="ARBA" id="ARBA00022824"/>
    </source>
</evidence>
<dbReference type="Gene3D" id="3.40.50.300">
    <property type="entry name" value="P-loop containing nucleotide triphosphate hydrolases"/>
    <property type="match status" value="1"/>
</dbReference>
<dbReference type="Ensembl" id="ENSBMST00010022066.1">
    <property type="protein sequence ID" value="ENSBMSP00010019979.1"/>
    <property type="gene ID" value="ENSBMSG00010014448.1"/>
</dbReference>
<keyword evidence="6" id="KW-0460">Magnesium</keyword>
<dbReference type="GO" id="GO:0098826">
    <property type="term" value="C:endoplasmic reticulum tubular network membrane"/>
    <property type="evidence" value="ECO:0007669"/>
    <property type="project" value="UniProtKB-ARBA"/>
</dbReference>
<dbReference type="GO" id="GO:1990809">
    <property type="term" value="P:endoplasmic reticulum tubular network membrane organization"/>
    <property type="evidence" value="ECO:0007669"/>
    <property type="project" value="UniProtKB-ARBA"/>
</dbReference>
<evidence type="ECO:0000313" key="15">
    <source>
        <dbReference type="Ensembl" id="ENSBMSP00010019979.1"/>
    </source>
</evidence>
<evidence type="ECO:0000256" key="13">
    <source>
        <dbReference type="SAM" id="Phobius"/>
    </source>
</evidence>
<dbReference type="FunFam" id="1.20.58.420:FF:000001">
    <property type="entry name" value="Atlastin-1 isoform 1"/>
    <property type="match status" value="1"/>
</dbReference>
<feature type="region of interest" description="Disordered" evidence="12">
    <location>
        <begin position="1"/>
        <end position="37"/>
    </location>
</feature>
<name>A0A8C0DHY4_BALMU</name>
<dbReference type="CDD" id="cd01851">
    <property type="entry name" value="GBP"/>
    <property type="match status" value="1"/>
</dbReference>
<organism evidence="15">
    <name type="scientific">Balaenoptera musculus</name>
    <name type="common">Blue whale</name>
    <dbReference type="NCBI Taxonomy" id="9771"/>
    <lineage>
        <taxon>Eukaryota</taxon>
        <taxon>Metazoa</taxon>
        <taxon>Chordata</taxon>
        <taxon>Craniata</taxon>
        <taxon>Vertebrata</taxon>
        <taxon>Euteleostomi</taxon>
        <taxon>Mammalia</taxon>
        <taxon>Eutheria</taxon>
        <taxon>Laurasiatheria</taxon>
        <taxon>Artiodactyla</taxon>
        <taxon>Whippomorpha</taxon>
        <taxon>Cetacea</taxon>
        <taxon>Mysticeti</taxon>
        <taxon>Balaenopteridae</taxon>
        <taxon>Balaenoptera</taxon>
    </lineage>
</organism>
<dbReference type="InterPro" id="IPR036543">
    <property type="entry name" value="Guanylate-bd_C_sf"/>
</dbReference>
<reference evidence="15" key="1">
    <citation type="submission" date="2023-09" db="UniProtKB">
        <authorList>
            <consortium name="Ensembl"/>
        </authorList>
    </citation>
    <scope>IDENTIFICATION</scope>
</reference>
<feature type="domain" description="GB1/RHD3-type G" evidence="14">
    <location>
        <begin position="91"/>
        <end position="336"/>
    </location>
</feature>
<evidence type="ECO:0000256" key="9">
    <source>
        <dbReference type="ARBA" id="ARBA00023136"/>
    </source>
</evidence>